<gene>
    <name evidence="2" type="ORF">PHMEG_0004795</name>
</gene>
<accession>A0A225WST3</accession>
<dbReference type="Proteomes" id="UP000198211">
    <property type="component" value="Unassembled WGS sequence"/>
</dbReference>
<protein>
    <submittedName>
        <fullName evidence="2">Reverse transcriptase</fullName>
    </submittedName>
</protein>
<dbReference type="PANTHER" id="PTHR33064:SF37">
    <property type="entry name" value="RIBONUCLEASE H"/>
    <property type="match status" value="1"/>
</dbReference>
<dbReference type="InterPro" id="IPR043128">
    <property type="entry name" value="Rev_trsase/Diguanyl_cyclase"/>
</dbReference>
<keyword evidence="2" id="KW-0695">RNA-directed DNA polymerase</keyword>
<evidence type="ECO:0000256" key="1">
    <source>
        <dbReference type="SAM" id="MobiDB-lite"/>
    </source>
</evidence>
<dbReference type="InterPro" id="IPR051320">
    <property type="entry name" value="Viral_Replic_Matur_Polypro"/>
</dbReference>
<keyword evidence="2" id="KW-0548">Nucleotidyltransferase</keyword>
<dbReference type="AlphaFoldDB" id="A0A225WST3"/>
<reference evidence="3" key="1">
    <citation type="submission" date="2017-03" db="EMBL/GenBank/DDBJ databases">
        <title>Phytopthora megakarya and P. palmivora, two closely related causual agents of cacao black pod achieved similar genome size and gene model numbers by different mechanisms.</title>
        <authorList>
            <person name="Ali S."/>
            <person name="Shao J."/>
            <person name="Larry D.J."/>
            <person name="Kronmiller B."/>
            <person name="Shen D."/>
            <person name="Strem M.D."/>
            <person name="Melnick R.L."/>
            <person name="Guiltinan M.J."/>
            <person name="Tyler B.M."/>
            <person name="Meinhardt L.W."/>
            <person name="Bailey B.A."/>
        </authorList>
    </citation>
    <scope>NUCLEOTIDE SEQUENCE [LARGE SCALE GENOMIC DNA]</scope>
    <source>
        <strain evidence="3">zdho120</strain>
    </source>
</reference>
<feature type="region of interest" description="Disordered" evidence="1">
    <location>
        <begin position="168"/>
        <end position="189"/>
    </location>
</feature>
<dbReference type="EMBL" id="NBNE01000294">
    <property type="protein sequence ID" value="OWZ20733.1"/>
    <property type="molecule type" value="Genomic_DNA"/>
</dbReference>
<comment type="caution">
    <text evidence="2">The sequence shown here is derived from an EMBL/GenBank/DDBJ whole genome shotgun (WGS) entry which is preliminary data.</text>
</comment>
<keyword evidence="3" id="KW-1185">Reference proteome</keyword>
<feature type="compositionally biased region" description="Basic residues" evidence="1">
    <location>
        <begin position="180"/>
        <end position="189"/>
    </location>
</feature>
<sequence>MCQRVEDQLEACDKWNLSISVAKSFWGMDKVGYLGNRMSIAGLEANDLKSLTDLSFPGSLRSMHRFVEDYAIYASVLYELCEVEFAEQEKRSDLRKIMDQNDPLARDHGPPELQLAESVDERWVRAHRAFTTLKTKIATTPILCHFDETRTPVVIVYASDRAISSSLTQEHDEIQGTRSGHAHQLWRGR</sequence>
<proteinExistence type="predicted"/>
<dbReference type="SUPFAM" id="SSF56672">
    <property type="entry name" value="DNA/RNA polymerases"/>
    <property type="match status" value="1"/>
</dbReference>
<dbReference type="PANTHER" id="PTHR33064">
    <property type="entry name" value="POL PROTEIN"/>
    <property type="match status" value="1"/>
</dbReference>
<name>A0A225WST3_9STRA</name>
<organism evidence="2 3">
    <name type="scientific">Phytophthora megakarya</name>
    <dbReference type="NCBI Taxonomy" id="4795"/>
    <lineage>
        <taxon>Eukaryota</taxon>
        <taxon>Sar</taxon>
        <taxon>Stramenopiles</taxon>
        <taxon>Oomycota</taxon>
        <taxon>Peronosporomycetes</taxon>
        <taxon>Peronosporales</taxon>
        <taxon>Peronosporaceae</taxon>
        <taxon>Phytophthora</taxon>
    </lineage>
</organism>
<keyword evidence="2" id="KW-0808">Transferase</keyword>
<dbReference type="GO" id="GO:0003964">
    <property type="term" value="F:RNA-directed DNA polymerase activity"/>
    <property type="evidence" value="ECO:0007669"/>
    <property type="project" value="UniProtKB-KW"/>
</dbReference>
<evidence type="ECO:0000313" key="3">
    <source>
        <dbReference type="Proteomes" id="UP000198211"/>
    </source>
</evidence>
<dbReference type="InterPro" id="IPR043502">
    <property type="entry name" value="DNA/RNA_pol_sf"/>
</dbReference>
<dbReference type="OrthoDB" id="10068564at2759"/>
<dbReference type="Gene3D" id="3.30.70.270">
    <property type="match status" value="1"/>
</dbReference>
<evidence type="ECO:0000313" key="2">
    <source>
        <dbReference type="EMBL" id="OWZ20733.1"/>
    </source>
</evidence>